<dbReference type="KEGG" id="lem:LEN_0410"/>
<reference evidence="2 3" key="1">
    <citation type="journal article" date="2017" name="DNA Res.">
        <title>Complete genome sequence and expression profile of the commercial lytic enzyme producer Lysobacter enzymogenes M497-1.</title>
        <authorList>
            <person name="Takami H."/>
            <person name="Toyoda A."/>
            <person name="Uchiyama I."/>
            <person name="Itoh T."/>
            <person name="Takaki Y."/>
            <person name="Arai W."/>
            <person name="Nishi S."/>
            <person name="Kawai M."/>
            <person name="Shinya K."/>
            <person name="Ikeda H."/>
        </authorList>
    </citation>
    <scope>NUCLEOTIDE SEQUENCE [LARGE SCALE GENOMIC DNA]</scope>
    <source>
        <strain evidence="2 3">M497-1</strain>
    </source>
</reference>
<dbReference type="EMBL" id="AP014940">
    <property type="protein sequence ID" value="BAV95897.1"/>
    <property type="molecule type" value="Genomic_DNA"/>
</dbReference>
<feature type="region of interest" description="Disordered" evidence="1">
    <location>
        <begin position="1"/>
        <end position="24"/>
    </location>
</feature>
<accession>A0AAU9ACP1</accession>
<dbReference type="Gene3D" id="1.25.40.10">
    <property type="entry name" value="Tetratricopeptide repeat domain"/>
    <property type="match status" value="1"/>
</dbReference>
<name>A0AAU9ACP1_LYSEN</name>
<dbReference type="SUPFAM" id="SSF48452">
    <property type="entry name" value="TPR-like"/>
    <property type="match status" value="1"/>
</dbReference>
<dbReference type="InterPro" id="IPR011990">
    <property type="entry name" value="TPR-like_helical_dom_sf"/>
</dbReference>
<gene>
    <name evidence="2" type="ORF">LEN_0410</name>
</gene>
<evidence type="ECO:0008006" key="4">
    <source>
        <dbReference type="Google" id="ProtNLM"/>
    </source>
</evidence>
<organism evidence="2 3">
    <name type="scientific">Lysobacter enzymogenes</name>
    <dbReference type="NCBI Taxonomy" id="69"/>
    <lineage>
        <taxon>Bacteria</taxon>
        <taxon>Pseudomonadati</taxon>
        <taxon>Pseudomonadota</taxon>
        <taxon>Gammaproteobacteria</taxon>
        <taxon>Lysobacterales</taxon>
        <taxon>Lysobacteraceae</taxon>
        <taxon>Lysobacter</taxon>
    </lineage>
</organism>
<protein>
    <recommendedName>
        <fullName evidence="4">DUF4034 domain-containing protein</fullName>
    </recommendedName>
</protein>
<dbReference type="RefSeq" id="WP_145959927.1">
    <property type="nucleotide sequence ID" value="NZ_AP014940.1"/>
</dbReference>
<sequence length="381" mass="42515">MPGIASSKPSFRVDAGPEPGTPPASARPHIAWIAAFALACCAAVAAPAPAQDLPDRALARIVPAEPDAGFPAELDAQAQAWIGSHDFGRIDALHARYLAQAERSSSGEWKSALLADALMQALSEPEGDVLGPDWSRVEAITLGWARTHRESALARTLHARAIRAHAESATAYDDRGFYRVRSQRQPERDALLRRAMDYLQREQRVASRDPEYAVLLMSTAADLGDYARAETVFEQAMSDQPDYFPIYSSMLGLLREGPETQAVERYARRVLSRHEATIGRELYARLYSDYAQDLAFGPDHLFAGTQAKWVDMRAGFEDRIRRYPSQDNLQTYARFACIAGDPSALRDLWPRLQAPLWRLWQTRQRFEACGQLAAELQRVTF</sequence>
<proteinExistence type="predicted"/>
<dbReference type="GeneID" id="83062323"/>
<evidence type="ECO:0000313" key="2">
    <source>
        <dbReference type="EMBL" id="BAV95897.1"/>
    </source>
</evidence>
<dbReference type="AlphaFoldDB" id="A0AAU9ACP1"/>
<evidence type="ECO:0000313" key="3">
    <source>
        <dbReference type="Proteomes" id="UP000218824"/>
    </source>
</evidence>
<dbReference type="Proteomes" id="UP000218824">
    <property type="component" value="Chromosome"/>
</dbReference>
<evidence type="ECO:0000256" key="1">
    <source>
        <dbReference type="SAM" id="MobiDB-lite"/>
    </source>
</evidence>